<name>A0A392R4Z9_9FABA</name>
<comment type="caution">
    <text evidence="2">The sequence shown here is derived from an EMBL/GenBank/DDBJ whole genome shotgun (WGS) entry which is preliminary data.</text>
</comment>
<accession>A0A392R4Z9</accession>
<evidence type="ECO:0000256" key="1">
    <source>
        <dbReference type="SAM" id="MobiDB-lite"/>
    </source>
</evidence>
<dbReference type="EMBL" id="LXQA010185250">
    <property type="protein sequence ID" value="MCI31182.1"/>
    <property type="molecule type" value="Genomic_DNA"/>
</dbReference>
<organism evidence="2 3">
    <name type="scientific">Trifolium medium</name>
    <dbReference type="NCBI Taxonomy" id="97028"/>
    <lineage>
        <taxon>Eukaryota</taxon>
        <taxon>Viridiplantae</taxon>
        <taxon>Streptophyta</taxon>
        <taxon>Embryophyta</taxon>
        <taxon>Tracheophyta</taxon>
        <taxon>Spermatophyta</taxon>
        <taxon>Magnoliopsida</taxon>
        <taxon>eudicotyledons</taxon>
        <taxon>Gunneridae</taxon>
        <taxon>Pentapetalae</taxon>
        <taxon>rosids</taxon>
        <taxon>fabids</taxon>
        <taxon>Fabales</taxon>
        <taxon>Fabaceae</taxon>
        <taxon>Papilionoideae</taxon>
        <taxon>50 kb inversion clade</taxon>
        <taxon>NPAAA clade</taxon>
        <taxon>Hologalegina</taxon>
        <taxon>IRL clade</taxon>
        <taxon>Trifolieae</taxon>
        <taxon>Trifolium</taxon>
    </lineage>
</organism>
<evidence type="ECO:0000313" key="2">
    <source>
        <dbReference type="EMBL" id="MCI31182.1"/>
    </source>
</evidence>
<sequence>MDSFSAPPSRPSSQLSPEDIKEHLKIELAKEYAQQFIE</sequence>
<dbReference type="AlphaFoldDB" id="A0A392R4Z9"/>
<evidence type="ECO:0000313" key="3">
    <source>
        <dbReference type="Proteomes" id="UP000265520"/>
    </source>
</evidence>
<feature type="non-terminal residue" evidence="2">
    <location>
        <position position="38"/>
    </location>
</feature>
<proteinExistence type="predicted"/>
<dbReference type="Proteomes" id="UP000265520">
    <property type="component" value="Unassembled WGS sequence"/>
</dbReference>
<protein>
    <submittedName>
        <fullName evidence="2">Mitochondrial-like import inner membrane translocase subunit TIM13-like</fullName>
    </submittedName>
</protein>
<keyword evidence="3" id="KW-1185">Reference proteome</keyword>
<feature type="region of interest" description="Disordered" evidence="1">
    <location>
        <begin position="1"/>
        <end position="21"/>
    </location>
</feature>
<reference evidence="2 3" key="1">
    <citation type="journal article" date="2018" name="Front. Plant Sci.">
        <title>Red Clover (Trifolium pratense) and Zigzag Clover (T. medium) - A Picture of Genomic Similarities and Differences.</title>
        <authorList>
            <person name="Dluhosova J."/>
            <person name="Istvanek J."/>
            <person name="Nedelnik J."/>
            <person name="Repkova J."/>
        </authorList>
    </citation>
    <scope>NUCLEOTIDE SEQUENCE [LARGE SCALE GENOMIC DNA]</scope>
    <source>
        <strain evidence="3">cv. 10/8</strain>
        <tissue evidence="2">Leaf</tissue>
    </source>
</reference>